<feature type="domain" description="Sm" evidence="10">
    <location>
        <begin position="1"/>
        <end position="61"/>
    </location>
</feature>
<evidence type="ECO:0000256" key="3">
    <source>
        <dbReference type="ARBA" id="ARBA00023015"/>
    </source>
</evidence>
<feature type="region of interest" description="Disordered" evidence="8">
    <location>
        <begin position="517"/>
        <end position="563"/>
    </location>
</feature>
<evidence type="ECO:0000256" key="1">
    <source>
        <dbReference type="ARBA" id="ARBA00022728"/>
    </source>
</evidence>
<dbReference type="PROSITE" id="PS52002">
    <property type="entry name" value="SM"/>
    <property type="match status" value="1"/>
</dbReference>
<keyword evidence="3" id="KW-0805">Transcription regulation</keyword>
<keyword evidence="1" id="KW-0747">Spliceosome</keyword>
<dbReference type="SMART" id="SM00651">
    <property type="entry name" value="Sm"/>
    <property type="match status" value="1"/>
</dbReference>
<keyword evidence="5" id="KW-0804">Transcription</keyword>
<dbReference type="InterPro" id="IPR052318">
    <property type="entry name" value="CellDiv_DevSignal_Domain"/>
</dbReference>
<dbReference type="PANTHER" id="PTHR22590">
    <property type="entry name" value="MYOSIN MOTOR DOMAIN-CONTAINING PROTEIN"/>
    <property type="match status" value="1"/>
</dbReference>
<feature type="compositionally biased region" description="Gly residues" evidence="8">
    <location>
        <begin position="88"/>
        <end position="111"/>
    </location>
</feature>
<evidence type="ECO:0000259" key="9">
    <source>
        <dbReference type="PROSITE" id="PS50217"/>
    </source>
</evidence>
<feature type="region of interest" description="Disordered" evidence="8">
    <location>
        <begin position="1366"/>
        <end position="1406"/>
    </location>
</feature>
<dbReference type="InterPro" id="IPR000048">
    <property type="entry name" value="IQ_motif_EF-hand-BS"/>
</dbReference>
<feature type="compositionally biased region" description="Polar residues" evidence="8">
    <location>
        <begin position="1440"/>
        <end position="1451"/>
    </location>
</feature>
<dbReference type="GO" id="GO:0005681">
    <property type="term" value="C:spliceosomal complex"/>
    <property type="evidence" value="ECO:0007669"/>
    <property type="project" value="UniProtKB-KW"/>
</dbReference>
<dbReference type="Proteomes" id="UP000028990">
    <property type="component" value="Unassembled WGS sequence"/>
</dbReference>
<name>A0A091CVJ0_FUKDA</name>
<dbReference type="EMBL" id="KN123998">
    <property type="protein sequence ID" value="KFO22597.1"/>
    <property type="molecule type" value="Genomic_DNA"/>
</dbReference>
<dbReference type="PRINTS" id="PR00043">
    <property type="entry name" value="LEUZIPPRJUN"/>
</dbReference>
<feature type="compositionally biased region" description="Pro residues" evidence="8">
    <location>
        <begin position="414"/>
        <end position="431"/>
    </location>
</feature>
<dbReference type="Gene3D" id="1.20.5.170">
    <property type="match status" value="1"/>
</dbReference>
<dbReference type="InterPro" id="IPR034101">
    <property type="entry name" value="Lsm4"/>
</dbReference>
<dbReference type="PANTHER" id="PTHR22590:SF2">
    <property type="entry name" value="IQ DOMAIN-CONTAINING PROTEIN N"/>
    <property type="match status" value="1"/>
</dbReference>
<feature type="region of interest" description="Disordered" evidence="8">
    <location>
        <begin position="799"/>
        <end position="824"/>
    </location>
</feature>
<feature type="compositionally biased region" description="Polar residues" evidence="8">
    <location>
        <begin position="806"/>
        <end position="821"/>
    </location>
</feature>
<feature type="compositionally biased region" description="Pro residues" evidence="8">
    <location>
        <begin position="467"/>
        <end position="481"/>
    </location>
</feature>
<dbReference type="PROSITE" id="PS50217">
    <property type="entry name" value="BZIP"/>
    <property type="match status" value="1"/>
</dbReference>
<evidence type="ECO:0000259" key="10">
    <source>
        <dbReference type="PROSITE" id="PS52002"/>
    </source>
</evidence>
<dbReference type="Pfam" id="PF00170">
    <property type="entry name" value="bZIP_1"/>
    <property type="match status" value="1"/>
</dbReference>
<reference evidence="11 12" key="1">
    <citation type="submission" date="2013-11" db="EMBL/GenBank/DDBJ databases">
        <title>The Damaraland mole rat (Fukomys damarensis) genome and evolution of African mole rats.</title>
        <authorList>
            <person name="Gladyshev V.N."/>
            <person name="Fang X."/>
        </authorList>
    </citation>
    <scope>NUCLEOTIDE SEQUENCE [LARGE SCALE GENOMIC DNA]</scope>
    <source>
        <tissue evidence="11">Liver</tissue>
    </source>
</reference>
<feature type="compositionally biased region" description="Low complexity" evidence="8">
    <location>
        <begin position="1171"/>
        <end position="1181"/>
    </location>
</feature>
<dbReference type="CDD" id="cd14696">
    <property type="entry name" value="bZIP_Jun"/>
    <property type="match status" value="1"/>
</dbReference>
<keyword evidence="7" id="KW-0175">Coiled coil</keyword>
<evidence type="ECO:0000256" key="7">
    <source>
        <dbReference type="SAM" id="Coils"/>
    </source>
</evidence>
<feature type="region of interest" description="Disordered" evidence="8">
    <location>
        <begin position="1121"/>
        <end position="1340"/>
    </location>
</feature>
<dbReference type="SUPFAM" id="SSF50182">
    <property type="entry name" value="Sm-like ribonucleoproteins"/>
    <property type="match status" value="1"/>
</dbReference>
<feature type="compositionally biased region" description="Low complexity" evidence="8">
    <location>
        <begin position="1146"/>
        <end position="1161"/>
    </location>
</feature>
<feature type="coiled-coil region" evidence="7">
    <location>
        <begin position="234"/>
        <end position="281"/>
    </location>
</feature>
<dbReference type="SMART" id="SM00015">
    <property type="entry name" value="IQ"/>
    <property type="match status" value="5"/>
</dbReference>
<feature type="compositionally biased region" description="Low complexity" evidence="8">
    <location>
        <begin position="1386"/>
        <end position="1395"/>
    </location>
</feature>
<evidence type="ECO:0000256" key="4">
    <source>
        <dbReference type="ARBA" id="ARBA00023125"/>
    </source>
</evidence>
<feature type="region of interest" description="Disordered" evidence="8">
    <location>
        <begin position="1424"/>
        <end position="1451"/>
    </location>
</feature>
<keyword evidence="12" id="KW-1185">Reference proteome</keyword>
<dbReference type="GO" id="GO:0003700">
    <property type="term" value="F:DNA-binding transcription factor activity"/>
    <property type="evidence" value="ECO:0007669"/>
    <property type="project" value="InterPro"/>
</dbReference>
<keyword evidence="1" id="KW-0508">mRNA splicing</keyword>
<keyword evidence="2" id="KW-0677">Repeat</keyword>
<evidence type="ECO:0000313" key="12">
    <source>
        <dbReference type="Proteomes" id="UP000028990"/>
    </source>
</evidence>
<dbReference type="eggNOG" id="ENOG502SCUX">
    <property type="taxonomic scope" value="Eukaryota"/>
</dbReference>
<protein>
    <submittedName>
        <fullName evidence="11">Uncharacterized protein</fullName>
    </submittedName>
</protein>
<feature type="domain" description="BZIP" evidence="9">
    <location>
        <begin position="236"/>
        <end position="288"/>
    </location>
</feature>
<evidence type="ECO:0000313" key="11">
    <source>
        <dbReference type="EMBL" id="KFO22597.1"/>
    </source>
</evidence>
<organism evidence="11 12">
    <name type="scientific">Fukomys damarensis</name>
    <name type="common">Damaraland mole rat</name>
    <name type="synonym">Cryptomys damarensis</name>
    <dbReference type="NCBI Taxonomy" id="885580"/>
    <lineage>
        <taxon>Eukaryota</taxon>
        <taxon>Metazoa</taxon>
        <taxon>Chordata</taxon>
        <taxon>Craniata</taxon>
        <taxon>Vertebrata</taxon>
        <taxon>Euteleostomi</taxon>
        <taxon>Mammalia</taxon>
        <taxon>Eutheria</taxon>
        <taxon>Euarchontoglires</taxon>
        <taxon>Glires</taxon>
        <taxon>Rodentia</taxon>
        <taxon>Hystricomorpha</taxon>
        <taxon>Bathyergidae</taxon>
        <taxon>Fukomys</taxon>
    </lineage>
</organism>
<feature type="compositionally biased region" description="Basic and acidic residues" evidence="8">
    <location>
        <begin position="1509"/>
        <end position="1518"/>
    </location>
</feature>
<dbReference type="STRING" id="885580.ENSFDAP00000018051"/>
<feature type="compositionally biased region" description="Pro residues" evidence="8">
    <location>
        <begin position="1491"/>
        <end position="1503"/>
    </location>
</feature>
<proteinExistence type="predicted"/>
<dbReference type="SMART" id="SM00338">
    <property type="entry name" value="BRLZ"/>
    <property type="match status" value="1"/>
</dbReference>
<dbReference type="CDD" id="cd23767">
    <property type="entry name" value="IQCD"/>
    <property type="match status" value="4"/>
</dbReference>
<dbReference type="InterPro" id="IPR001163">
    <property type="entry name" value="Sm_dom_euk/arc"/>
</dbReference>
<evidence type="ECO:0000256" key="5">
    <source>
        <dbReference type="ARBA" id="ARBA00023163"/>
    </source>
</evidence>
<dbReference type="InterPro" id="IPR046347">
    <property type="entry name" value="bZIP_sf"/>
</dbReference>
<accession>A0A091CVJ0</accession>
<feature type="region of interest" description="Disordered" evidence="8">
    <location>
        <begin position="576"/>
        <end position="597"/>
    </location>
</feature>
<keyword evidence="4" id="KW-0238">DNA-binding</keyword>
<gene>
    <name evidence="11" type="ORF">H920_15999</name>
</gene>
<dbReference type="Pfam" id="PF01423">
    <property type="entry name" value="LSM"/>
    <property type="match status" value="1"/>
</dbReference>
<dbReference type="InterPro" id="IPR002112">
    <property type="entry name" value="Leuzip_Jun"/>
</dbReference>
<sequence>MLVELKNGETYNGHLVSCDNWMNINLREVICTSRDGDKFWRMPECYIRGSTIKYLRIPDEIIDMVKEEVVAKGRGRGGLQQQKQQRGRGLGGTGRGVFGGRGRGGLPGTGRGQPEKKPGRQAGKQWGPALGAACMQLVLNECTVQFAGYGGPGVQQRPDRGTMPCPAQPTGMQQPCNKCSAPSKTGGLCHPCQGHLSYVLGGSGFKGEDEPQTVPEVPSFGESPPLSPIDMDTQERIKAERKRLRNRIAASKCRKRKLERISRLEEKVKTLKSQNTELASTASLLREQAQLSCSGANTMQQAAQLPVENQLSPGGPLPLQPQLTPDVRDGCVEKPAPQPRPGPPGSQQPVPQRVPRLRAVEESQAFKDILVDETHRVAAPTRTPAQTYPAPAVTRTQPQPCPAPNKAYAQVRPTPSPARPTPPVSRTPPQPGSVTMATKTSPQMHLVTTPVGSPLRTTQPATVCKTPPQPGPSSPKTKPPPRMRLAAIITRTPAAHIRSVAAVLKTLCLTLQAPGNPRAPPGAAQQAAGTPGTSPSLHADTPRTRGPANTPQATAGTAKVSDLRCRAEGSVRVAPQPHLESGARGAPTRGPVRTEKTHTGVQKLVNEETGSKAAAQATRAPSWARLAEERSQPLSQMHQRTEVLKVQSQVYVPIQAEVALPRAQVAVPLTKARALGQPPKVSSQAHPHKAQLAVWPPATSHGPPPTEQTKALSQPHLATCPAKASSRAPPSGGLSKAPSLMHLVTCLTRAQPQAQLVTDATRRVWSRVKPDHRQGDMGPERQGMLVPLLAAAAATHPSCNVEPWGNSKTTRAQLPTPSQAAPGQEDMVASQIAALCAELVTMLDSQEDLRVLLTKALSQGEVRAILNQALSSEILGATMAKVLPQSMLGMVLAKALSWGELGTTLSRALPRAELCTELTKAVQGRLAEVLSRALTQEERAALSRALCQGELGAVLSQFLSRAAPRTGAVLPKASSKVTSSKMPLLPAPAWGPGLGSPVWLQSHKVRMRGVGMWGGLAVGAPGDRGDGAALEGPPRWPYFPVSAASSSRTSVSSGPDLLLSCLARWSRVCSNPHLSPEIRKETAHPACRAGELASDANPVVGGGPLSPWQPFITFGIGPSTSRLSVTHGPAPSTQQPPVVSRVAPRTGTSSGEGSAASDRPPGGTGVGQGTPSGPSSPTGQGAACWCQTVGTKKGIPSLPRPSMGRGLRQPSKATQQNLKKAQPPNPRQGFPTISKVTANAQTAAGGRGGGPMSVSTSTWLGQVRPQSPTRQERSPTQGLASGLASSQEPLAGLPGSPLGGQGAHVPSVLAQCTSRGSAPISPGDWDSQSSPSLSTTSTGSVATVEVLDHTGKGSWDQEPRLEALLSQEPVGQPRDPRDPEEAGGASPRSLSLRLPCLPPKDPEHAPVLHHTMVSSRLALSVPWDTEGEEGQSPVGETERTAQGTPQSSPRTLSLGTEVLALGLQPSVAPRFSCLLSQPSLASRGEAAPRAPQKPTPHDWPPSSPAQSPDARRLCKSHQDSLVPALLEGPAAELGPRSPRLDSGLTPESVAQGRSGPRPSRGQESAPQWPLFDQSLPCFTGPRAHHRKLSLTPGSLQAQLPHYFSGPTVSHCKPSLTPGVPQGPVDTGTCDQPCNSPVPSVAVRPLDRFVGPHNMWQPPRGSGLWGRTGQAGTPDWTVSLQHMERVVIRAATVIQACARGCLVRRTIKVWHQRATVIQATWRGHHVRRNLARLYRATVVIQAAWRGHRELWDAAATTIQSAWKGFKVRRQLRKQQSAARMLQATWRGHYTRSCLTPEALLGTGSPWDSAPGAPRLGTRLSLHWPGI</sequence>
<feature type="compositionally biased region" description="Pro residues" evidence="8">
    <location>
        <begin position="336"/>
        <end position="346"/>
    </location>
</feature>
<keyword evidence="1" id="KW-0507">mRNA processing</keyword>
<dbReference type="GO" id="GO:0000398">
    <property type="term" value="P:mRNA splicing, via spliceosome"/>
    <property type="evidence" value="ECO:0007669"/>
    <property type="project" value="InterPro"/>
</dbReference>
<keyword evidence="6" id="KW-0539">Nucleus</keyword>
<dbReference type="SUPFAM" id="SSF52540">
    <property type="entry name" value="P-loop containing nucleoside triphosphate hydrolases"/>
    <property type="match status" value="1"/>
</dbReference>
<feature type="region of interest" description="Disordered" evidence="8">
    <location>
        <begin position="372"/>
        <end position="481"/>
    </location>
</feature>
<dbReference type="Gene3D" id="1.20.5.190">
    <property type="match status" value="2"/>
</dbReference>
<dbReference type="PROSITE" id="PS00036">
    <property type="entry name" value="BZIP_BASIC"/>
    <property type="match status" value="1"/>
</dbReference>
<dbReference type="InterPro" id="IPR047575">
    <property type="entry name" value="Sm"/>
</dbReference>
<dbReference type="InterPro" id="IPR010920">
    <property type="entry name" value="LSM_dom_sf"/>
</dbReference>
<evidence type="ECO:0000256" key="6">
    <source>
        <dbReference type="ARBA" id="ARBA00023242"/>
    </source>
</evidence>
<evidence type="ECO:0000256" key="2">
    <source>
        <dbReference type="ARBA" id="ARBA00022737"/>
    </source>
</evidence>
<dbReference type="GO" id="GO:0003690">
    <property type="term" value="F:double-stranded DNA binding"/>
    <property type="evidence" value="ECO:0007669"/>
    <property type="project" value="UniProtKB-ARBA"/>
</dbReference>
<feature type="compositionally biased region" description="Polar residues" evidence="8">
    <location>
        <begin position="1253"/>
        <end position="1288"/>
    </location>
</feature>
<dbReference type="InterPro" id="IPR027417">
    <property type="entry name" value="P-loop_NTPase"/>
</dbReference>
<feature type="compositionally biased region" description="Low complexity" evidence="8">
    <location>
        <begin position="1327"/>
        <end position="1340"/>
    </location>
</feature>
<evidence type="ECO:0000256" key="8">
    <source>
        <dbReference type="SAM" id="MobiDB-lite"/>
    </source>
</evidence>
<feature type="region of interest" description="Disordered" evidence="8">
    <location>
        <begin position="308"/>
        <end position="352"/>
    </location>
</feature>
<dbReference type="SUPFAM" id="SSF57959">
    <property type="entry name" value="Leucine zipper domain"/>
    <property type="match status" value="1"/>
</dbReference>
<dbReference type="CDD" id="cd01723">
    <property type="entry name" value="LSm4"/>
    <property type="match status" value="1"/>
</dbReference>
<dbReference type="Gene3D" id="2.30.30.100">
    <property type="match status" value="1"/>
</dbReference>
<feature type="region of interest" description="Disordered" evidence="8">
    <location>
        <begin position="206"/>
        <end position="230"/>
    </location>
</feature>
<dbReference type="PROSITE" id="PS50096">
    <property type="entry name" value="IQ"/>
    <property type="match status" value="4"/>
</dbReference>
<dbReference type="Pfam" id="PF00612">
    <property type="entry name" value="IQ"/>
    <property type="match status" value="4"/>
</dbReference>
<feature type="region of interest" description="Disordered" evidence="8">
    <location>
        <begin position="73"/>
        <end position="124"/>
    </location>
</feature>
<dbReference type="GO" id="GO:0000956">
    <property type="term" value="P:nuclear-transcribed mRNA catabolic process"/>
    <property type="evidence" value="ECO:0007669"/>
    <property type="project" value="InterPro"/>
</dbReference>
<dbReference type="InterPro" id="IPR004827">
    <property type="entry name" value="bZIP"/>
</dbReference>
<feature type="compositionally biased region" description="Low complexity" evidence="8">
    <location>
        <begin position="517"/>
        <end position="532"/>
    </location>
</feature>
<dbReference type="GO" id="GO:0003723">
    <property type="term" value="F:RNA binding"/>
    <property type="evidence" value="ECO:0007669"/>
    <property type="project" value="InterPro"/>
</dbReference>
<feature type="region of interest" description="Disordered" evidence="8">
    <location>
        <begin position="1482"/>
        <end position="1569"/>
    </location>
</feature>